<sequence length="158" mass="17510">MISLMALNKKIYFAGIILVSLLAAGCQHKFLNSAVISVSALEFSEQIPKSFQVKSQKYFSVDSKKDGPIFSITKLTFKKKNFFGGPSARSQEIEVLGELQYSTRTVLEHRAQSVSASAQLPSNEASPQGEMVALTQLKGELEFLLLETLIMEYQLVEN</sequence>
<accession>A0A0R2UG13</accession>
<comment type="caution">
    <text evidence="1">The sequence shown here is derived from an EMBL/GenBank/DDBJ whole genome shotgun (WGS) entry which is preliminary data.</text>
</comment>
<gene>
    <name evidence="1" type="ORF">ABS10_04725</name>
</gene>
<dbReference type="AlphaFoldDB" id="A0A0R2UG13"/>
<dbReference type="EMBL" id="LICS01000008">
    <property type="protein sequence ID" value="KRO96061.1"/>
    <property type="molecule type" value="Genomic_DNA"/>
</dbReference>
<name>A0A0R2UG13_9GAMM</name>
<organism evidence="1 2">
    <name type="scientific">SAR86 cluster bacterium BACL1 MAG-120820-bin45</name>
    <dbReference type="NCBI Taxonomy" id="1655612"/>
    <lineage>
        <taxon>Bacteria</taxon>
        <taxon>Pseudomonadati</taxon>
        <taxon>Pseudomonadota</taxon>
        <taxon>Gammaproteobacteria</taxon>
        <taxon>SAR86 cluster</taxon>
    </lineage>
</organism>
<protein>
    <recommendedName>
        <fullName evidence="3">LPS-assembly lipoprotein LptE</fullName>
    </recommendedName>
</protein>
<proteinExistence type="predicted"/>
<dbReference type="STRING" id="1655612.ABS10_04725"/>
<reference evidence="1 2" key="1">
    <citation type="submission" date="2015-10" db="EMBL/GenBank/DDBJ databases">
        <title>Metagenome-Assembled Genomes uncover a global brackish microbiome.</title>
        <authorList>
            <person name="Hugerth L.W."/>
            <person name="Larsson J."/>
            <person name="Alneberg J."/>
            <person name="Lindh M.V."/>
            <person name="Legrand C."/>
            <person name="Pinhassi J."/>
            <person name="Andersson A.F."/>
        </authorList>
    </citation>
    <scope>NUCLEOTIDE SEQUENCE [LARGE SCALE GENOMIC DNA]</scope>
    <source>
        <strain evidence="1">BACL1 MAG-120820-bin45</strain>
    </source>
</reference>
<dbReference type="Proteomes" id="UP000051027">
    <property type="component" value="Unassembled WGS sequence"/>
</dbReference>
<evidence type="ECO:0000313" key="2">
    <source>
        <dbReference type="Proteomes" id="UP000051027"/>
    </source>
</evidence>
<evidence type="ECO:0008006" key="3">
    <source>
        <dbReference type="Google" id="ProtNLM"/>
    </source>
</evidence>
<evidence type="ECO:0000313" key="1">
    <source>
        <dbReference type="EMBL" id="KRO96061.1"/>
    </source>
</evidence>